<evidence type="ECO:0000313" key="2">
    <source>
        <dbReference type="Proteomes" id="UP000267027"/>
    </source>
</evidence>
<dbReference type="WBParaSite" id="ACOC_0000695601-mRNA-1">
    <property type="protein sequence ID" value="ACOC_0000695601-mRNA-1"/>
    <property type="gene ID" value="ACOC_0000695601"/>
</dbReference>
<name>A0A0R3PP67_ANGCS</name>
<organism evidence="3">
    <name type="scientific">Angiostrongylus costaricensis</name>
    <name type="common">Nematode worm</name>
    <dbReference type="NCBI Taxonomy" id="334426"/>
    <lineage>
        <taxon>Eukaryota</taxon>
        <taxon>Metazoa</taxon>
        <taxon>Ecdysozoa</taxon>
        <taxon>Nematoda</taxon>
        <taxon>Chromadorea</taxon>
        <taxon>Rhabditida</taxon>
        <taxon>Rhabditina</taxon>
        <taxon>Rhabditomorpha</taxon>
        <taxon>Strongyloidea</taxon>
        <taxon>Metastrongylidae</taxon>
        <taxon>Angiostrongylus</taxon>
    </lineage>
</organism>
<reference evidence="1 2" key="2">
    <citation type="submission" date="2018-11" db="EMBL/GenBank/DDBJ databases">
        <authorList>
            <consortium name="Pathogen Informatics"/>
        </authorList>
    </citation>
    <scope>NUCLEOTIDE SEQUENCE [LARGE SCALE GENOMIC DNA]</scope>
    <source>
        <strain evidence="1 2">Costa Rica</strain>
    </source>
</reference>
<dbReference type="OMA" id="LHEIRMA"/>
<dbReference type="AlphaFoldDB" id="A0A0R3PP67"/>
<accession>A0A0R3PP67</accession>
<dbReference type="EMBL" id="UYYA01003992">
    <property type="protein sequence ID" value="VDM58542.1"/>
    <property type="molecule type" value="Genomic_DNA"/>
</dbReference>
<dbReference type="Proteomes" id="UP000267027">
    <property type="component" value="Unassembled WGS sequence"/>
</dbReference>
<gene>
    <name evidence="1" type="ORF">ACOC_LOCUS6957</name>
</gene>
<evidence type="ECO:0000313" key="3">
    <source>
        <dbReference type="WBParaSite" id="ACOC_0000695601-mRNA-1"/>
    </source>
</evidence>
<dbReference type="OrthoDB" id="5809795at2759"/>
<proteinExistence type="predicted"/>
<reference evidence="3" key="1">
    <citation type="submission" date="2017-02" db="UniProtKB">
        <authorList>
            <consortium name="WormBaseParasite"/>
        </authorList>
    </citation>
    <scope>IDENTIFICATION</scope>
</reference>
<evidence type="ECO:0000313" key="1">
    <source>
        <dbReference type="EMBL" id="VDM58542.1"/>
    </source>
</evidence>
<sequence length="168" mass="18651">MSEEPSLHEIRMANAVRVGPGNYRLAVPSKYSLASDIAYFKAGAFNETCPTRKRRPNLLVESQIDVDSYEEVAETGEYDYASGDVLPPSLVSESRDVVSGAAYRELKGENNYLKEQLHASVLRIKQLEALLVLRNGHVKNLVSDNLQLLLKCQKLMGALGEEEAKEVL</sequence>
<keyword evidence="2" id="KW-1185">Reference proteome</keyword>
<protein>
    <submittedName>
        <fullName evidence="3">COPI_C domain-containing protein</fullName>
    </submittedName>
</protein>